<dbReference type="PATRIC" id="fig|742738.3.peg.4016"/>
<proteinExistence type="predicted"/>
<dbReference type="HOGENOM" id="CLU_1657786_0_0_9"/>
<keyword evidence="2" id="KW-1133">Transmembrane helix</keyword>
<accession>A0A096CD58</accession>
<comment type="caution">
    <text evidence="4">The sequence shown here is derived from an EMBL/GenBank/DDBJ whole genome shotgun (WGS) entry which is preliminary data.</text>
</comment>
<keyword evidence="2" id="KW-0472">Membrane</keyword>
<dbReference type="eggNOG" id="ENOG5033P40">
    <property type="taxonomic scope" value="Bacteria"/>
</dbReference>
<organism evidence="4 5">
    <name type="scientific">Flavonifractor plautii 1_3_50AFAA</name>
    <dbReference type="NCBI Taxonomy" id="742738"/>
    <lineage>
        <taxon>Bacteria</taxon>
        <taxon>Bacillati</taxon>
        <taxon>Bacillota</taxon>
        <taxon>Clostridia</taxon>
        <taxon>Eubacteriales</taxon>
        <taxon>Oscillospiraceae</taxon>
        <taxon>Flavonifractor</taxon>
    </lineage>
</organism>
<feature type="compositionally biased region" description="Pro residues" evidence="1">
    <location>
        <begin position="124"/>
        <end position="133"/>
    </location>
</feature>
<evidence type="ECO:0000313" key="5">
    <source>
        <dbReference type="Proteomes" id="UP000029585"/>
    </source>
</evidence>
<feature type="transmembrane region" description="Helical" evidence="2">
    <location>
        <begin position="143"/>
        <end position="165"/>
    </location>
</feature>
<evidence type="ECO:0000256" key="2">
    <source>
        <dbReference type="SAM" id="Phobius"/>
    </source>
</evidence>
<dbReference type="AlphaFoldDB" id="A0A096CD58"/>
<keyword evidence="5" id="KW-1185">Reference proteome</keyword>
<evidence type="ECO:0000313" key="4">
    <source>
        <dbReference type="EMBL" id="KGF52842.1"/>
    </source>
</evidence>
<gene>
    <name evidence="4" type="ORF">HMPREF9460_03900</name>
</gene>
<protein>
    <recommendedName>
        <fullName evidence="3">Putative zinc-ribbon domain-containing protein</fullName>
    </recommendedName>
</protein>
<sequence>MALISCPECGKQISDQAPACIHCGYPLPKQPTAPAAPPSPDRFSVVLTACPDGPETQSKVVELLMAELGISRAEAEAYVDNCTVVPSIVLREGMTQDAAQALTFALRGVGAYARVVDPAQLEPSSPPPPPAEDPPADEGRGGMGFGGTVAAVIVGVIAALLLLSLF</sequence>
<dbReference type="EMBL" id="ADLO01000118">
    <property type="protein sequence ID" value="KGF52842.1"/>
    <property type="molecule type" value="Genomic_DNA"/>
</dbReference>
<dbReference type="RefSeq" id="WP_009260815.1">
    <property type="nucleotide sequence ID" value="NZ_KN174168.1"/>
</dbReference>
<evidence type="ECO:0000259" key="3">
    <source>
        <dbReference type="Pfam" id="PF13248"/>
    </source>
</evidence>
<reference evidence="4 5" key="1">
    <citation type="submission" date="2011-08" db="EMBL/GenBank/DDBJ databases">
        <title>The Genome Sequence of Clostridium orbiscindens 1_3_50AFAA.</title>
        <authorList>
            <consortium name="The Broad Institute Genome Sequencing Platform"/>
            <person name="Earl A."/>
            <person name="Ward D."/>
            <person name="Feldgarden M."/>
            <person name="Gevers D."/>
            <person name="Daigneault M."/>
            <person name="Strauss J."/>
            <person name="Allen-Vercoe E."/>
            <person name="Young S.K."/>
            <person name="Zeng Q."/>
            <person name="Gargeya S."/>
            <person name="Fitzgerald M."/>
            <person name="Haas B."/>
            <person name="Abouelleil A."/>
            <person name="Alvarado L."/>
            <person name="Arachchi H.M."/>
            <person name="Berlin A."/>
            <person name="Brown A."/>
            <person name="Chapman S.B."/>
            <person name="Chen Z."/>
            <person name="Dunbar C."/>
            <person name="Freedman E."/>
            <person name="Gearin G."/>
            <person name="Gellesch M."/>
            <person name="Goldberg J."/>
            <person name="Griggs A."/>
            <person name="Gujja S."/>
            <person name="Heiman D."/>
            <person name="Howarth C."/>
            <person name="Larson L."/>
            <person name="Lui A."/>
            <person name="MacDonald P.J.P."/>
            <person name="Montmayeur A."/>
            <person name="Murphy C."/>
            <person name="Neiman D."/>
            <person name="Pearson M."/>
            <person name="Priest M."/>
            <person name="Roberts A."/>
            <person name="Saif S."/>
            <person name="Shea T."/>
            <person name="Shenoy N."/>
            <person name="Sisk P."/>
            <person name="Stolte C."/>
            <person name="Sykes S."/>
            <person name="Wortman J."/>
            <person name="Nusbaum C."/>
            <person name="Birren B."/>
        </authorList>
    </citation>
    <scope>NUCLEOTIDE SEQUENCE [LARGE SCALE GENOMIC DNA]</scope>
    <source>
        <strain evidence="4 5">1_3_50AFAA</strain>
    </source>
</reference>
<name>A0A096CD58_FLAPL</name>
<dbReference type="Pfam" id="PF13248">
    <property type="entry name" value="Zn_ribbon_3"/>
    <property type="match status" value="1"/>
</dbReference>
<feature type="domain" description="Putative zinc-ribbon" evidence="3">
    <location>
        <begin position="4"/>
        <end position="27"/>
    </location>
</feature>
<feature type="region of interest" description="Disordered" evidence="1">
    <location>
        <begin position="119"/>
        <end position="141"/>
    </location>
</feature>
<dbReference type="Proteomes" id="UP000029585">
    <property type="component" value="Unassembled WGS sequence"/>
</dbReference>
<dbReference type="InterPro" id="IPR059113">
    <property type="entry name" value="Znf_ribbon"/>
</dbReference>
<evidence type="ECO:0000256" key="1">
    <source>
        <dbReference type="SAM" id="MobiDB-lite"/>
    </source>
</evidence>
<keyword evidence="2" id="KW-0812">Transmembrane</keyword>